<sequence>MTIHSEGNGLPNPKNAYRLRIGRYSEPGCLYLLTTITQKRRPLFHDFQLGRLVVDQFRQAHDEGIVTSKAWVVMPDHFHWLVQLNNKTLAELMCRVKSRSSLSINQAAHTNERVWQKGYHDRSLRREEDMRDIARYIVKNPIRAQLATRIGDYPLWDACWM</sequence>
<dbReference type="GO" id="GO:0004803">
    <property type="term" value="F:transposase activity"/>
    <property type="evidence" value="ECO:0007669"/>
    <property type="project" value="InterPro"/>
</dbReference>
<evidence type="ECO:0000313" key="3">
    <source>
        <dbReference type="Proteomes" id="UP000466863"/>
    </source>
</evidence>
<dbReference type="GO" id="GO:0006313">
    <property type="term" value="P:DNA transposition"/>
    <property type="evidence" value="ECO:0007669"/>
    <property type="project" value="InterPro"/>
</dbReference>
<accession>A0A6A7Z4S5</accession>
<dbReference type="GO" id="GO:0043565">
    <property type="term" value="F:sequence-specific DNA binding"/>
    <property type="evidence" value="ECO:0007669"/>
    <property type="project" value="TreeGrafter"/>
</dbReference>
<dbReference type="AlphaFoldDB" id="A0A6A7Z4S5"/>
<dbReference type="PANTHER" id="PTHR36966:SF1">
    <property type="entry name" value="REP-ASSOCIATED TYROSINE TRANSPOSASE"/>
    <property type="match status" value="1"/>
</dbReference>
<evidence type="ECO:0000313" key="2">
    <source>
        <dbReference type="EMBL" id="MQU41905.1"/>
    </source>
</evidence>
<dbReference type="Proteomes" id="UP000466863">
    <property type="component" value="Unassembled WGS sequence"/>
</dbReference>
<reference evidence="2 3" key="1">
    <citation type="submission" date="2019-10" db="EMBL/GenBank/DDBJ databases">
        <title>Evaluation of single-gene subtyping targets for Pseudomonas.</title>
        <authorList>
            <person name="Reichler S.J."/>
            <person name="Orsi R.H."/>
            <person name="Wiedmann M."/>
            <person name="Martin N.H."/>
            <person name="Murphy S.I."/>
        </authorList>
    </citation>
    <scope>NUCLEOTIDE SEQUENCE [LARGE SCALE GENOMIC DNA]</scope>
    <source>
        <strain evidence="2 3">FSL R10-1876</strain>
    </source>
</reference>
<organism evidence="2 3">
    <name type="scientific">Pseudomonas helleri</name>
    <dbReference type="NCBI Taxonomy" id="1608996"/>
    <lineage>
        <taxon>Bacteria</taxon>
        <taxon>Pseudomonadati</taxon>
        <taxon>Pseudomonadota</taxon>
        <taxon>Gammaproteobacteria</taxon>
        <taxon>Pseudomonadales</taxon>
        <taxon>Pseudomonadaceae</taxon>
        <taxon>Pseudomonas</taxon>
    </lineage>
</organism>
<comment type="caution">
    <text evidence="2">The sequence shown here is derived from an EMBL/GenBank/DDBJ whole genome shotgun (WGS) entry which is preliminary data.</text>
</comment>
<dbReference type="EMBL" id="WIVV01000014">
    <property type="protein sequence ID" value="MQU41905.1"/>
    <property type="molecule type" value="Genomic_DNA"/>
</dbReference>
<dbReference type="SUPFAM" id="SSF143422">
    <property type="entry name" value="Transposase IS200-like"/>
    <property type="match status" value="1"/>
</dbReference>
<name>A0A6A7Z4S5_9PSED</name>
<dbReference type="Gene3D" id="3.30.70.1290">
    <property type="entry name" value="Transposase IS200-like"/>
    <property type="match status" value="1"/>
</dbReference>
<feature type="domain" description="Transposase IS200-like" evidence="1">
    <location>
        <begin position="26"/>
        <end position="140"/>
    </location>
</feature>
<dbReference type="RefSeq" id="WP_153331569.1">
    <property type="nucleotide sequence ID" value="NZ_CP181271.1"/>
</dbReference>
<gene>
    <name evidence="2" type="ORF">GHO28_05165</name>
</gene>
<dbReference type="SMART" id="SM01321">
    <property type="entry name" value="Y1_Tnp"/>
    <property type="match status" value="1"/>
</dbReference>
<evidence type="ECO:0000259" key="1">
    <source>
        <dbReference type="SMART" id="SM01321"/>
    </source>
</evidence>
<dbReference type="NCBIfam" id="NF047646">
    <property type="entry name" value="REP_Tyr_transpos"/>
    <property type="match status" value="1"/>
</dbReference>
<proteinExistence type="predicted"/>
<dbReference type="InterPro" id="IPR052715">
    <property type="entry name" value="RAYT_transposase"/>
</dbReference>
<dbReference type="InterPro" id="IPR002686">
    <property type="entry name" value="Transposase_17"/>
</dbReference>
<dbReference type="InterPro" id="IPR036515">
    <property type="entry name" value="Transposase_17_sf"/>
</dbReference>
<dbReference type="Pfam" id="PF01797">
    <property type="entry name" value="Y1_Tnp"/>
    <property type="match status" value="1"/>
</dbReference>
<protein>
    <submittedName>
        <fullName evidence="2">Transposase</fullName>
    </submittedName>
</protein>
<dbReference type="PANTHER" id="PTHR36966">
    <property type="entry name" value="REP-ASSOCIATED TYROSINE TRANSPOSASE"/>
    <property type="match status" value="1"/>
</dbReference>